<evidence type="ECO:0000313" key="1">
    <source>
        <dbReference type="EMBL" id="OCC14365.1"/>
    </source>
</evidence>
<evidence type="ECO:0000313" key="2">
    <source>
        <dbReference type="Proteomes" id="UP000093080"/>
    </source>
</evidence>
<dbReference type="Proteomes" id="UP000093080">
    <property type="component" value="Unassembled WGS sequence"/>
</dbReference>
<reference evidence="1 2" key="1">
    <citation type="submission" date="2016-06" db="EMBL/GenBank/DDBJ databases">
        <title>Respiratory ammonification of nitrate coupled to the oxidation of elemental sulfur in deep-sea autotrophic thermophilic bacteria.</title>
        <authorList>
            <person name="Slobodkina G.B."/>
            <person name="Mardanov A.V."/>
            <person name="Ravin N.V."/>
            <person name="Frolova A.A."/>
            <person name="Viryasiv M.B."/>
            <person name="Chernyh N.A."/>
            <person name="Bonch-Osmolovskaya E.A."/>
            <person name="Slobodkin A.I."/>
        </authorList>
    </citation>
    <scope>NUCLEOTIDE SEQUENCE [LARGE SCALE GENOMIC DNA]</scope>
    <source>
        <strain evidence="1 2">S69</strain>
    </source>
</reference>
<dbReference type="EMBL" id="MAGO01000013">
    <property type="protein sequence ID" value="OCC14365.1"/>
    <property type="molecule type" value="Genomic_DNA"/>
</dbReference>
<name>A0A1B9F3G8_9BACT</name>
<sequence>MLKRSCPAQDINKCFLINELEYGVDQTQKKFSQIIRFSLRLQNFLNSEKEPPKAVMIATIVMARKDVCP</sequence>
<comment type="caution">
    <text evidence="1">The sequence shown here is derived from an EMBL/GenBank/DDBJ whole genome shotgun (WGS) entry which is preliminary data.</text>
</comment>
<protein>
    <submittedName>
        <fullName evidence="1">Uncharacterized protein</fullName>
    </submittedName>
</protein>
<dbReference type="STRING" id="1156395.DBT_2238"/>
<proteinExistence type="predicted"/>
<accession>A0A1B9F3G8</accession>
<gene>
    <name evidence="1" type="ORF">DBT_2238</name>
</gene>
<organism evidence="1 2">
    <name type="scientific">Dissulfuribacter thermophilus</name>
    <dbReference type="NCBI Taxonomy" id="1156395"/>
    <lineage>
        <taxon>Bacteria</taxon>
        <taxon>Pseudomonadati</taxon>
        <taxon>Thermodesulfobacteriota</taxon>
        <taxon>Dissulfuribacteria</taxon>
        <taxon>Dissulfuribacterales</taxon>
        <taxon>Dissulfuribacteraceae</taxon>
        <taxon>Dissulfuribacter</taxon>
    </lineage>
</organism>
<keyword evidence="2" id="KW-1185">Reference proteome</keyword>
<dbReference type="AlphaFoldDB" id="A0A1B9F3G8"/>